<keyword evidence="1" id="KW-1133">Transmembrane helix</keyword>
<evidence type="ECO:0000256" key="1">
    <source>
        <dbReference type="SAM" id="Phobius"/>
    </source>
</evidence>
<keyword evidence="1" id="KW-0812">Transmembrane</keyword>
<reference evidence="2 3" key="1">
    <citation type="submission" date="2019-05" db="EMBL/GenBank/DDBJ databases">
        <title>Burkholderia sp. DHOD12, isolated from subtropical forest soil.</title>
        <authorList>
            <person name="Gao Z.-H."/>
            <person name="Qiu L.-H."/>
        </authorList>
    </citation>
    <scope>NUCLEOTIDE SEQUENCE [LARGE SCALE GENOMIC DNA]</scope>
    <source>
        <strain evidence="2 3">DHOD12</strain>
    </source>
</reference>
<keyword evidence="1" id="KW-0472">Membrane</keyword>
<dbReference type="KEGG" id="tvl:FAZ95_14550"/>
<gene>
    <name evidence="2" type="ORF">FAZ95_14550</name>
</gene>
<organism evidence="2 3">
    <name type="scientific">Trinickia violacea</name>
    <dbReference type="NCBI Taxonomy" id="2571746"/>
    <lineage>
        <taxon>Bacteria</taxon>
        <taxon>Pseudomonadati</taxon>
        <taxon>Pseudomonadota</taxon>
        <taxon>Betaproteobacteria</taxon>
        <taxon>Burkholderiales</taxon>
        <taxon>Burkholderiaceae</taxon>
        <taxon>Trinickia</taxon>
    </lineage>
</organism>
<dbReference type="OrthoDB" id="9152892at2"/>
<name>A0A4P8IX89_9BURK</name>
<evidence type="ECO:0000313" key="3">
    <source>
        <dbReference type="Proteomes" id="UP000298656"/>
    </source>
</evidence>
<keyword evidence="3" id="KW-1185">Reference proteome</keyword>
<evidence type="ECO:0000313" key="2">
    <source>
        <dbReference type="EMBL" id="QCP51784.1"/>
    </source>
</evidence>
<feature type="transmembrane region" description="Helical" evidence="1">
    <location>
        <begin position="81"/>
        <end position="106"/>
    </location>
</feature>
<proteinExistence type="predicted"/>
<dbReference type="Proteomes" id="UP000298656">
    <property type="component" value="Chromosome 1"/>
</dbReference>
<protein>
    <submittedName>
        <fullName evidence="2">Anti-sigma factor</fullName>
    </submittedName>
</protein>
<sequence length="258" mass="28237">MTSGYSERELWEFSALVDGELPEAERPAVIERLLVDPRAAGIVAAYRAQRAALRALFADPAAQTSGPCIVLRSRVPWWRRVALAACWVALGAGLAWLAGSLSLFNWPPGQTVFAQRANIAYVVYAPEVRHAVEVSAADEQQLTGWLARRMNQPLSAPSLQNYGFTLVGGRLLPGDAGPAGQLMYENRAGARLALYMTAVSKRELAYGVLRDGNLRTFFWATNYMGYAVSGQIAESQLRAIAIDVCGKLGGHPERWDWD</sequence>
<dbReference type="EMBL" id="CP040077">
    <property type="protein sequence ID" value="QCP51784.1"/>
    <property type="molecule type" value="Genomic_DNA"/>
</dbReference>
<accession>A0A4P8IX89</accession>
<dbReference type="AlphaFoldDB" id="A0A4P8IX89"/>